<dbReference type="SUPFAM" id="SSF50447">
    <property type="entry name" value="Translation proteins"/>
    <property type="match status" value="1"/>
</dbReference>
<keyword evidence="3" id="KW-0342">GTP-binding</keyword>
<dbReference type="CDD" id="cd10912">
    <property type="entry name" value="PIN_YacP-like"/>
    <property type="match status" value="1"/>
</dbReference>
<name>A0A9D1UEI4_9FIRM</name>
<dbReference type="Pfam" id="PF05991">
    <property type="entry name" value="NYN_YacP"/>
    <property type="match status" value="1"/>
</dbReference>
<dbReference type="InterPro" id="IPR009000">
    <property type="entry name" value="Transl_B-barrel_sf"/>
</dbReference>
<dbReference type="InterPro" id="IPR000795">
    <property type="entry name" value="T_Tr_GTP-bd_dom"/>
</dbReference>
<feature type="domain" description="Tr-type G" evidence="5">
    <location>
        <begin position="1"/>
        <end position="227"/>
    </location>
</feature>
<dbReference type="InterPro" id="IPR005225">
    <property type="entry name" value="Small_GTP-bd"/>
</dbReference>
<dbReference type="Gene3D" id="2.40.30.10">
    <property type="entry name" value="Translation factors"/>
    <property type="match status" value="1"/>
</dbReference>
<dbReference type="EMBL" id="DXGE01000001">
    <property type="protein sequence ID" value="HIW84884.1"/>
    <property type="molecule type" value="Genomic_DNA"/>
</dbReference>
<dbReference type="Gene3D" id="3.30.70.870">
    <property type="entry name" value="Elongation Factor G (Translational Gtpase), domain 3"/>
    <property type="match status" value="1"/>
</dbReference>
<dbReference type="InterPro" id="IPR035650">
    <property type="entry name" value="Tet_C"/>
</dbReference>
<keyword evidence="2" id="KW-0648">Protein biosynthesis</keyword>
<dbReference type="PROSITE" id="PS00301">
    <property type="entry name" value="G_TR_1"/>
    <property type="match status" value="1"/>
</dbReference>
<dbReference type="GO" id="GO:0005525">
    <property type="term" value="F:GTP binding"/>
    <property type="evidence" value="ECO:0007669"/>
    <property type="project" value="UniProtKB-KW"/>
</dbReference>
<sequence length="861" mass="95859">MKKIVIGILAHVDSGKTTLSEAMLYRCKSINKLGRVDRGDSFLDTFSLERSRGITIFSKQAIFSRAGTEFTLLDTPGHVDFSAETERTLQVLDYAVLVISGTGGIQSHTVTLWKLLAKYNIPCFIFVNKMDLDGADKSLILTRLKDRFGDGCVDFTNDSGRAFYEELAVCSEELMNGYYENDRIDKADIISAVKNRTVFPCMFGSALKLDGVDEFLDVLAGYTEMPHYGSEFAARVFKISEDKGQRLTHLKITGGSLKVKETLISEKNSNKEKVNQIRIYSGEKFSAPDKVEAGTVCAVTGITFAAPGDGLGAEKSGAPPMLAPVFTYGLKLPDGIDAHTALEKMRILEAEDPQLKVVWNAHYGEIQVQLMGDIQLEILQAVIEERFGFHAEFSSGRIIYKETISNTVEGVGHFEPLRHYAEVHLILRPGERNSGVIIKNECKEDVLDKNWQRLILTHLYEKTHLGVLTGSPVTDMEITLASGRAHAKHTEGGDFRQATYRAVRQGLRSAQSVLLEPVYAFTLELLSENTGRAMNDIQRMHGTFSAPEMSGELAVIKGSAPVATMHDYAREVMQYTHGKGRLQCSLKGYEPCHNAEEMIAAIGYDCDADTDNPCDSVFCSHGAGYVVKWDEVKSHMHLPSALAKPKSEYTPAVAAARLSAGKDSKNLFALDRELMQIFEQTYGPIKSRVKDPGSRHFTFTESADNKKYRSKNAPRYDGTEYLLVDGYNVIFSWDELKALAKDNIDGARNALINILCNYQGYKKCEVILVFDAYKVKGAVREVEKENNITIVYTKEAETADMYIEKASYKLAKNNRVRVVTSDALEQLIILGNGALRVSSREFEYEVEKAQEEIRNIISAEN</sequence>
<dbReference type="InterPro" id="IPR005517">
    <property type="entry name" value="Transl_elong_EFG/EF2_IV"/>
</dbReference>
<dbReference type="GO" id="GO:0032790">
    <property type="term" value="P:ribosome disassembly"/>
    <property type="evidence" value="ECO:0007669"/>
    <property type="project" value="TreeGrafter"/>
</dbReference>
<dbReference type="Pfam" id="PF03764">
    <property type="entry name" value="EFG_IV"/>
    <property type="match status" value="1"/>
</dbReference>
<dbReference type="GO" id="GO:0046677">
    <property type="term" value="P:response to antibiotic"/>
    <property type="evidence" value="ECO:0007669"/>
    <property type="project" value="UniProtKB-KW"/>
</dbReference>
<keyword evidence="4" id="KW-0046">Antibiotic resistance</keyword>
<evidence type="ECO:0000259" key="5">
    <source>
        <dbReference type="PROSITE" id="PS51722"/>
    </source>
</evidence>
<evidence type="ECO:0000256" key="2">
    <source>
        <dbReference type="ARBA" id="ARBA00022917"/>
    </source>
</evidence>
<dbReference type="PANTHER" id="PTHR43261:SF1">
    <property type="entry name" value="RIBOSOME-RELEASING FACTOR 2, MITOCHONDRIAL"/>
    <property type="match status" value="1"/>
</dbReference>
<dbReference type="InterPro" id="IPR000640">
    <property type="entry name" value="EFG_V-like"/>
</dbReference>
<dbReference type="Gene3D" id="3.40.50.300">
    <property type="entry name" value="P-loop containing nucleotide triphosphate hydrolases"/>
    <property type="match status" value="1"/>
</dbReference>
<dbReference type="PANTHER" id="PTHR43261">
    <property type="entry name" value="TRANSLATION ELONGATION FACTOR G-RELATED"/>
    <property type="match status" value="1"/>
</dbReference>
<dbReference type="Gene3D" id="3.30.230.10">
    <property type="match status" value="1"/>
</dbReference>
<dbReference type="Pfam" id="PF00679">
    <property type="entry name" value="EFG_C"/>
    <property type="match status" value="1"/>
</dbReference>
<dbReference type="Pfam" id="PF00009">
    <property type="entry name" value="GTP_EFTU"/>
    <property type="match status" value="1"/>
</dbReference>
<dbReference type="CDD" id="cd03711">
    <property type="entry name" value="Tet_C"/>
    <property type="match status" value="1"/>
</dbReference>
<dbReference type="InterPro" id="IPR027417">
    <property type="entry name" value="P-loop_NTPase"/>
</dbReference>
<dbReference type="InterPro" id="IPR010298">
    <property type="entry name" value="YacP-like"/>
</dbReference>
<proteinExistence type="predicted"/>
<dbReference type="InterPro" id="IPR014721">
    <property type="entry name" value="Ribsml_uS5_D2-typ_fold_subgr"/>
</dbReference>
<dbReference type="InterPro" id="IPR020568">
    <property type="entry name" value="Ribosomal_Su5_D2-typ_SF"/>
</dbReference>
<dbReference type="InterPro" id="IPR031157">
    <property type="entry name" value="G_TR_CS"/>
</dbReference>
<dbReference type="Proteomes" id="UP000824205">
    <property type="component" value="Unassembled WGS sequence"/>
</dbReference>
<protein>
    <submittedName>
        <fullName evidence="6">TetM/TetW/TetO/TetS family tetracycline resistance ribosomal protection protein</fullName>
    </submittedName>
</protein>
<evidence type="ECO:0000313" key="6">
    <source>
        <dbReference type="EMBL" id="HIW84884.1"/>
    </source>
</evidence>
<dbReference type="InterPro" id="IPR035647">
    <property type="entry name" value="EFG_III/V"/>
</dbReference>
<dbReference type="SMART" id="SM00889">
    <property type="entry name" value="EFG_IV"/>
    <property type="match status" value="1"/>
</dbReference>
<dbReference type="Gene3D" id="3.30.70.240">
    <property type="match status" value="1"/>
</dbReference>
<evidence type="ECO:0000256" key="4">
    <source>
        <dbReference type="ARBA" id="ARBA00023251"/>
    </source>
</evidence>
<dbReference type="SUPFAM" id="SSF54211">
    <property type="entry name" value="Ribosomal protein S5 domain 2-like"/>
    <property type="match status" value="1"/>
</dbReference>
<evidence type="ECO:0000313" key="7">
    <source>
        <dbReference type="Proteomes" id="UP000824205"/>
    </source>
</evidence>
<evidence type="ECO:0000256" key="1">
    <source>
        <dbReference type="ARBA" id="ARBA00022741"/>
    </source>
</evidence>
<accession>A0A9D1UEI4</accession>
<reference evidence="6" key="2">
    <citation type="submission" date="2021-04" db="EMBL/GenBank/DDBJ databases">
        <authorList>
            <person name="Gilroy R."/>
        </authorList>
    </citation>
    <scope>NUCLEOTIDE SEQUENCE</scope>
    <source>
        <strain evidence="6">421</strain>
    </source>
</reference>
<organism evidence="6 7">
    <name type="scientific">Candidatus Eubacterium faecipullorum</name>
    <dbReference type="NCBI Taxonomy" id="2838571"/>
    <lineage>
        <taxon>Bacteria</taxon>
        <taxon>Bacillati</taxon>
        <taxon>Bacillota</taxon>
        <taxon>Clostridia</taxon>
        <taxon>Eubacteriales</taxon>
        <taxon>Eubacteriaceae</taxon>
        <taxon>Eubacterium</taxon>
    </lineage>
</organism>
<gene>
    <name evidence="6" type="ORF">IAA48_00145</name>
</gene>
<dbReference type="NCBIfam" id="TIGR00231">
    <property type="entry name" value="small_GTP"/>
    <property type="match status" value="1"/>
</dbReference>
<keyword evidence="1" id="KW-0547">Nucleotide-binding</keyword>
<dbReference type="PRINTS" id="PR00315">
    <property type="entry name" value="ELONGATNFCT"/>
</dbReference>
<dbReference type="SUPFAM" id="SSF54980">
    <property type="entry name" value="EF-G C-terminal domain-like"/>
    <property type="match status" value="2"/>
</dbReference>
<dbReference type="AlphaFoldDB" id="A0A9D1UEI4"/>
<dbReference type="PROSITE" id="PS51722">
    <property type="entry name" value="G_TR_2"/>
    <property type="match status" value="1"/>
</dbReference>
<evidence type="ECO:0000256" key="3">
    <source>
        <dbReference type="ARBA" id="ARBA00023134"/>
    </source>
</evidence>
<dbReference type="SMART" id="SM00838">
    <property type="entry name" value="EFG_C"/>
    <property type="match status" value="1"/>
</dbReference>
<dbReference type="GO" id="GO:0006412">
    <property type="term" value="P:translation"/>
    <property type="evidence" value="ECO:0007669"/>
    <property type="project" value="UniProtKB-KW"/>
</dbReference>
<reference evidence="6" key="1">
    <citation type="journal article" date="2021" name="PeerJ">
        <title>Extensive microbial diversity within the chicken gut microbiome revealed by metagenomics and culture.</title>
        <authorList>
            <person name="Gilroy R."/>
            <person name="Ravi A."/>
            <person name="Getino M."/>
            <person name="Pursley I."/>
            <person name="Horton D.L."/>
            <person name="Alikhan N.F."/>
            <person name="Baker D."/>
            <person name="Gharbi K."/>
            <person name="Hall N."/>
            <person name="Watson M."/>
            <person name="Adriaenssens E.M."/>
            <person name="Foster-Nyarko E."/>
            <person name="Jarju S."/>
            <person name="Secka A."/>
            <person name="Antonio M."/>
            <person name="Oren A."/>
            <person name="Chaudhuri R.R."/>
            <person name="La Ragione R."/>
            <person name="Hildebrand F."/>
            <person name="Pallen M.J."/>
        </authorList>
    </citation>
    <scope>NUCLEOTIDE SEQUENCE</scope>
    <source>
        <strain evidence="6">421</strain>
    </source>
</reference>
<comment type="caution">
    <text evidence="6">The sequence shown here is derived from an EMBL/GenBank/DDBJ whole genome shotgun (WGS) entry which is preliminary data.</text>
</comment>
<dbReference type="SUPFAM" id="SSF52540">
    <property type="entry name" value="P-loop containing nucleoside triphosphate hydrolases"/>
    <property type="match status" value="1"/>
</dbReference>
<dbReference type="GO" id="GO:0003924">
    <property type="term" value="F:GTPase activity"/>
    <property type="evidence" value="ECO:0007669"/>
    <property type="project" value="InterPro"/>
</dbReference>